<reference evidence="2" key="1">
    <citation type="submission" date="2023-02" db="EMBL/GenBank/DDBJ databases">
        <title>Kitasatospora phosalacinea NBRC 14627.</title>
        <authorList>
            <person name="Ichikawa N."/>
            <person name="Sato H."/>
            <person name="Tonouchi N."/>
        </authorList>
    </citation>
    <scope>NUCLEOTIDE SEQUENCE</scope>
    <source>
        <strain evidence="2">NBRC 14627</strain>
    </source>
</reference>
<feature type="region of interest" description="Disordered" evidence="1">
    <location>
        <begin position="80"/>
        <end position="107"/>
    </location>
</feature>
<dbReference type="EMBL" id="BSSA01000035">
    <property type="protein sequence ID" value="GLW74511.1"/>
    <property type="molecule type" value="Genomic_DNA"/>
</dbReference>
<dbReference type="AlphaFoldDB" id="A0A9W6QGF5"/>
<comment type="caution">
    <text evidence="2">The sequence shown here is derived from an EMBL/GenBank/DDBJ whole genome shotgun (WGS) entry which is preliminary data.</text>
</comment>
<feature type="compositionally biased region" description="Gly residues" evidence="1">
    <location>
        <begin position="80"/>
        <end position="97"/>
    </location>
</feature>
<dbReference type="Proteomes" id="UP001165041">
    <property type="component" value="Unassembled WGS sequence"/>
</dbReference>
<name>A0A9W6QGF5_9ACTN</name>
<evidence type="ECO:0000313" key="3">
    <source>
        <dbReference type="Proteomes" id="UP001165041"/>
    </source>
</evidence>
<accession>A0A9W6QGF5</accession>
<proteinExistence type="predicted"/>
<organism evidence="2 3">
    <name type="scientific">Kitasatospora phosalacinea</name>
    <dbReference type="NCBI Taxonomy" id="2065"/>
    <lineage>
        <taxon>Bacteria</taxon>
        <taxon>Bacillati</taxon>
        <taxon>Actinomycetota</taxon>
        <taxon>Actinomycetes</taxon>
        <taxon>Kitasatosporales</taxon>
        <taxon>Streptomycetaceae</taxon>
        <taxon>Kitasatospora</taxon>
    </lineage>
</organism>
<evidence type="ECO:0000256" key="1">
    <source>
        <dbReference type="SAM" id="MobiDB-lite"/>
    </source>
</evidence>
<protein>
    <submittedName>
        <fullName evidence="2">Uncharacterized protein</fullName>
    </submittedName>
</protein>
<sequence length="125" mass="12512">MVAVATVRAVVATAPEAATAAARAARTSLELREEDMTGFLSKRFGWRSGVPGTREGQTVLVDGCPAGTAVGVPRQAEVAVGGGAPDAGDDVSGGGGRVTRSGGVAEWPRARGRLPVAGAQRTGGW</sequence>
<gene>
    <name evidence="2" type="ORF">Kpho02_68090</name>
</gene>
<evidence type="ECO:0000313" key="2">
    <source>
        <dbReference type="EMBL" id="GLW74511.1"/>
    </source>
</evidence>